<evidence type="ECO:0000313" key="3">
    <source>
        <dbReference type="Proteomes" id="UP000054279"/>
    </source>
</evidence>
<dbReference type="Proteomes" id="UP000054279">
    <property type="component" value="Unassembled WGS sequence"/>
</dbReference>
<accession>A0A0C9W4E6</accession>
<reference evidence="2 3" key="1">
    <citation type="submission" date="2014-06" db="EMBL/GenBank/DDBJ databases">
        <title>Evolutionary Origins and Diversification of the Mycorrhizal Mutualists.</title>
        <authorList>
            <consortium name="DOE Joint Genome Institute"/>
            <consortium name="Mycorrhizal Genomics Consortium"/>
            <person name="Kohler A."/>
            <person name="Kuo A."/>
            <person name="Nagy L.G."/>
            <person name="Floudas D."/>
            <person name="Copeland A."/>
            <person name="Barry K.W."/>
            <person name="Cichocki N."/>
            <person name="Veneault-Fourrey C."/>
            <person name="LaButti K."/>
            <person name="Lindquist E.A."/>
            <person name="Lipzen A."/>
            <person name="Lundell T."/>
            <person name="Morin E."/>
            <person name="Murat C."/>
            <person name="Riley R."/>
            <person name="Ohm R."/>
            <person name="Sun H."/>
            <person name="Tunlid A."/>
            <person name="Henrissat B."/>
            <person name="Grigoriev I.V."/>
            <person name="Hibbett D.S."/>
            <person name="Martin F."/>
        </authorList>
    </citation>
    <scope>NUCLEOTIDE SEQUENCE [LARGE SCALE GENOMIC DNA]</scope>
    <source>
        <strain evidence="2 3">SS14</strain>
    </source>
</reference>
<feature type="compositionally biased region" description="Polar residues" evidence="1">
    <location>
        <begin position="46"/>
        <end position="62"/>
    </location>
</feature>
<protein>
    <submittedName>
        <fullName evidence="2">Uncharacterized protein</fullName>
    </submittedName>
</protein>
<dbReference type="EMBL" id="KN837104">
    <property type="protein sequence ID" value="KIJ47102.1"/>
    <property type="molecule type" value="Genomic_DNA"/>
</dbReference>
<feature type="region of interest" description="Disordered" evidence="1">
    <location>
        <begin position="42"/>
        <end position="97"/>
    </location>
</feature>
<feature type="compositionally biased region" description="Basic residues" evidence="1">
    <location>
        <begin position="72"/>
        <end position="83"/>
    </location>
</feature>
<feature type="compositionally biased region" description="Pro residues" evidence="1">
    <location>
        <begin position="1"/>
        <end position="11"/>
    </location>
</feature>
<feature type="region of interest" description="Disordered" evidence="1">
    <location>
        <begin position="1"/>
        <end position="25"/>
    </location>
</feature>
<name>A0A0C9W4E6_SPHS4</name>
<sequence>MSAPPPPPPPANHWHAARYSSVMQTPARQSALLPLNHLYAPPHARYSSQGGHRSHETNTGSARTADYGHAKSPYRKSHRRKDRPKKDALSACCRGSPVPSGLERLAGNAGHLARCPAFPAFSCPTEWITNCPGFLGCPH</sequence>
<keyword evidence="3" id="KW-1185">Reference proteome</keyword>
<evidence type="ECO:0000256" key="1">
    <source>
        <dbReference type="SAM" id="MobiDB-lite"/>
    </source>
</evidence>
<evidence type="ECO:0000313" key="2">
    <source>
        <dbReference type="EMBL" id="KIJ47102.1"/>
    </source>
</evidence>
<gene>
    <name evidence="2" type="ORF">M422DRAFT_249415</name>
</gene>
<proteinExistence type="predicted"/>
<organism evidence="2 3">
    <name type="scientific">Sphaerobolus stellatus (strain SS14)</name>
    <dbReference type="NCBI Taxonomy" id="990650"/>
    <lineage>
        <taxon>Eukaryota</taxon>
        <taxon>Fungi</taxon>
        <taxon>Dikarya</taxon>
        <taxon>Basidiomycota</taxon>
        <taxon>Agaricomycotina</taxon>
        <taxon>Agaricomycetes</taxon>
        <taxon>Phallomycetidae</taxon>
        <taxon>Geastrales</taxon>
        <taxon>Sphaerobolaceae</taxon>
        <taxon>Sphaerobolus</taxon>
    </lineage>
</organism>
<dbReference type="AlphaFoldDB" id="A0A0C9W4E6"/>
<dbReference type="HOGENOM" id="CLU_1846370_0_0_1"/>